<dbReference type="EMBL" id="JAPWDS010000002">
    <property type="protein sequence ID" value="KAJ5514763.1"/>
    <property type="molecule type" value="Genomic_DNA"/>
</dbReference>
<evidence type="ECO:0000313" key="2">
    <source>
        <dbReference type="Proteomes" id="UP001149954"/>
    </source>
</evidence>
<accession>A0A9W9Y2T6</accession>
<dbReference type="AlphaFoldDB" id="A0A9W9Y2T6"/>
<keyword evidence="2" id="KW-1185">Reference proteome</keyword>
<evidence type="ECO:0000313" key="1">
    <source>
        <dbReference type="EMBL" id="KAJ5514763.1"/>
    </source>
</evidence>
<name>A0A9W9Y2T6_9EURO</name>
<proteinExistence type="predicted"/>
<organism evidence="1 2">
    <name type="scientific">Penicillium fimorum</name>
    <dbReference type="NCBI Taxonomy" id="1882269"/>
    <lineage>
        <taxon>Eukaryota</taxon>
        <taxon>Fungi</taxon>
        <taxon>Dikarya</taxon>
        <taxon>Ascomycota</taxon>
        <taxon>Pezizomycotina</taxon>
        <taxon>Eurotiomycetes</taxon>
        <taxon>Eurotiomycetidae</taxon>
        <taxon>Eurotiales</taxon>
        <taxon>Aspergillaceae</taxon>
        <taxon>Penicillium</taxon>
    </lineage>
</organism>
<protein>
    <submittedName>
        <fullName evidence="1">Uncharacterized protein</fullName>
    </submittedName>
</protein>
<reference evidence="1" key="1">
    <citation type="submission" date="2022-12" db="EMBL/GenBank/DDBJ databases">
        <authorList>
            <person name="Petersen C."/>
        </authorList>
    </citation>
    <scope>NUCLEOTIDE SEQUENCE</scope>
    <source>
        <strain evidence="1">IBT 29495</strain>
    </source>
</reference>
<sequence>MNSNPDLSLPSHSSELGDFGDKNIDSATFALYTLVDISTSEPESIASLLDKEWMEKQGNEGSHLVRLVPSNNFAGKSLNDILTTYTQMDKKETPRDDIGASGDLCWYPSAFLAVTSNEWKKHGILFVYADTEQTDFRTDKFFFLPTDGYMMLSSIIFGDEECARCKNEFAIKHDELCS</sequence>
<reference evidence="1" key="2">
    <citation type="journal article" date="2023" name="IMA Fungus">
        <title>Comparative genomic study of the Penicillium genus elucidates a diverse pangenome and 15 lateral gene transfer events.</title>
        <authorList>
            <person name="Petersen C."/>
            <person name="Sorensen T."/>
            <person name="Nielsen M.R."/>
            <person name="Sondergaard T.E."/>
            <person name="Sorensen J.L."/>
            <person name="Fitzpatrick D.A."/>
            <person name="Frisvad J.C."/>
            <person name="Nielsen K.L."/>
        </authorList>
    </citation>
    <scope>NUCLEOTIDE SEQUENCE</scope>
    <source>
        <strain evidence="1">IBT 29495</strain>
    </source>
</reference>
<dbReference type="OrthoDB" id="538223at2759"/>
<gene>
    <name evidence="1" type="ORF">N7463_004315</name>
</gene>
<dbReference type="Proteomes" id="UP001149954">
    <property type="component" value="Unassembled WGS sequence"/>
</dbReference>
<comment type="caution">
    <text evidence="1">The sequence shown here is derived from an EMBL/GenBank/DDBJ whole genome shotgun (WGS) entry which is preliminary data.</text>
</comment>